<evidence type="ECO:0008006" key="4">
    <source>
        <dbReference type="Google" id="ProtNLM"/>
    </source>
</evidence>
<feature type="chain" id="PRO_5018986205" description="Lipoprotein" evidence="1">
    <location>
        <begin position="21"/>
        <end position="166"/>
    </location>
</feature>
<feature type="signal peptide" evidence="1">
    <location>
        <begin position="1"/>
        <end position="20"/>
    </location>
</feature>
<evidence type="ECO:0000256" key="1">
    <source>
        <dbReference type="SAM" id="SignalP"/>
    </source>
</evidence>
<organism evidence="2 3">
    <name type="scientific">Morganella morganii</name>
    <name type="common">Proteus morganii</name>
    <dbReference type="NCBI Taxonomy" id="582"/>
    <lineage>
        <taxon>Bacteria</taxon>
        <taxon>Pseudomonadati</taxon>
        <taxon>Pseudomonadota</taxon>
        <taxon>Gammaproteobacteria</taxon>
        <taxon>Enterobacterales</taxon>
        <taxon>Morganellaceae</taxon>
        <taxon>Morganella</taxon>
    </lineage>
</organism>
<dbReference type="OrthoDB" id="6460893at2"/>
<name>A0A433ZS99_MORMO</name>
<evidence type="ECO:0000313" key="3">
    <source>
        <dbReference type="Proteomes" id="UP000286908"/>
    </source>
</evidence>
<dbReference type="AlphaFoldDB" id="A0A433ZS99"/>
<dbReference type="PROSITE" id="PS51257">
    <property type="entry name" value="PROKAR_LIPOPROTEIN"/>
    <property type="match status" value="1"/>
</dbReference>
<gene>
    <name evidence="2" type="ORF">CKG00_00120</name>
</gene>
<sequence>MTHKLWLATALLPILLSGCAAPLPPAQTQENCPDFTGIYQLPLQGESQNIALTLLDKSTNQYGVAVKDKNGVDHFTSRPYQGDMVRMDKKEMNGQLACSVMIDQVGLIKQVEKGGPMPGFPGISRNDDIKMATGYALFIFNPQGIDFINLIKTSDVVPMELQPPRF</sequence>
<protein>
    <recommendedName>
        <fullName evidence="4">Lipoprotein</fullName>
    </recommendedName>
</protein>
<dbReference type="Proteomes" id="UP000286908">
    <property type="component" value="Unassembled WGS sequence"/>
</dbReference>
<proteinExistence type="predicted"/>
<reference evidence="2 3" key="1">
    <citation type="submission" date="2017-08" db="EMBL/GenBank/DDBJ databases">
        <title>Draft genome sequence of pheromone producing symbiont Morganella morganii, of the female New Zealand grass grub Costelytra giveni.</title>
        <authorList>
            <person name="Laugraud A."/>
            <person name="Young S.D."/>
            <person name="Hurst M.H."/>
        </authorList>
    </citation>
    <scope>NUCLEOTIDE SEQUENCE [LARGE SCALE GENOMIC DNA]</scope>
    <source>
        <strain evidence="2 3">MMsCG</strain>
    </source>
</reference>
<evidence type="ECO:0000313" key="2">
    <source>
        <dbReference type="EMBL" id="RUT64979.1"/>
    </source>
</evidence>
<dbReference type="EMBL" id="NRQY01000001">
    <property type="protein sequence ID" value="RUT64979.1"/>
    <property type="molecule type" value="Genomic_DNA"/>
</dbReference>
<keyword evidence="1" id="KW-0732">Signal</keyword>
<comment type="caution">
    <text evidence="2">The sequence shown here is derived from an EMBL/GenBank/DDBJ whole genome shotgun (WGS) entry which is preliminary data.</text>
</comment>
<accession>A0A433ZS99</accession>